<evidence type="ECO:0000313" key="2">
    <source>
        <dbReference type="EMBL" id="SES05977.1"/>
    </source>
</evidence>
<organism evidence="2 3">
    <name type="scientific">Lentzea flaviverrucosa</name>
    <dbReference type="NCBI Taxonomy" id="200379"/>
    <lineage>
        <taxon>Bacteria</taxon>
        <taxon>Bacillati</taxon>
        <taxon>Actinomycetota</taxon>
        <taxon>Actinomycetes</taxon>
        <taxon>Pseudonocardiales</taxon>
        <taxon>Pseudonocardiaceae</taxon>
        <taxon>Lentzea</taxon>
    </lineage>
</organism>
<dbReference type="AlphaFoldDB" id="A0A1H9U9Z2"/>
<accession>A0A1H9U9Z2</accession>
<evidence type="ECO:0000313" key="3">
    <source>
        <dbReference type="Proteomes" id="UP000199028"/>
    </source>
</evidence>
<name>A0A1H9U9Z2_9PSEU</name>
<reference evidence="3" key="1">
    <citation type="submission" date="2016-10" db="EMBL/GenBank/DDBJ databases">
        <authorList>
            <person name="Varghese N."/>
            <person name="Submissions S."/>
        </authorList>
    </citation>
    <scope>NUCLEOTIDE SEQUENCE [LARGE SCALE GENOMIC DNA]</scope>
    <source>
        <strain evidence="3">CGMCC 4.578</strain>
    </source>
</reference>
<feature type="region of interest" description="Disordered" evidence="1">
    <location>
        <begin position="1"/>
        <end position="23"/>
    </location>
</feature>
<proteinExistence type="predicted"/>
<dbReference type="EMBL" id="FOFT01000008">
    <property type="protein sequence ID" value="SES05977.1"/>
    <property type="molecule type" value="Genomic_DNA"/>
</dbReference>
<keyword evidence="3" id="KW-1185">Reference proteome</keyword>
<protein>
    <submittedName>
        <fullName evidence="2">Uncharacterized protein</fullName>
    </submittedName>
</protein>
<sequence>MFQAVPWSTPRSVSPKRTAAQQPSISSVGTASCFSRTRNGVFECAAAYPPTKKNRPSVCSTHETGVSEDKCFNGLSMYMPVGVSTNAVTSQ</sequence>
<gene>
    <name evidence="2" type="ORF">SAMN05216195_108370</name>
</gene>
<dbReference type="Proteomes" id="UP000199028">
    <property type="component" value="Unassembled WGS sequence"/>
</dbReference>
<evidence type="ECO:0000256" key="1">
    <source>
        <dbReference type="SAM" id="MobiDB-lite"/>
    </source>
</evidence>